<gene>
    <name evidence="5" type="ORF">ABII15_30680</name>
</gene>
<dbReference type="Pfam" id="PF12833">
    <property type="entry name" value="HTH_18"/>
    <property type="match status" value="1"/>
</dbReference>
<evidence type="ECO:0000256" key="1">
    <source>
        <dbReference type="ARBA" id="ARBA00023015"/>
    </source>
</evidence>
<dbReference type="GO" id="GO:0003700">
    <property type="term" value="F:DNA-binding transcription factor activity"/>
    <property type="evidence" value="ECO:0007669"/>
    <property type="project" value="InterPro"/>
</dbReference>
<evidence type="ECO:0000313" key="5">
    <source>
        <dbReference type="EMBL" id="XCJ74067.1"/>
    </source>
</evidence>
<protein>
    <submittedName>
        <fullName evidence="5">Helix-turn-helix domain-containing protein</fullName>
    </submittedName>
</protein>
<dbReference type="RefSeq" id="WP_353945515.1">
    <property type="nucleotide sequence ID" value="NZ_CP159534.1"/>
</dbReference>
<reference evidence="5" key="1">
    <citation type="submission" date="2024-06" db="EMBL/GenBank/DDBJ databases">
        <title>Streptomyces sp. strain HUAS MG91 genome sequences.</title>
        <authorList>
            <person name="Mo P."/>
        </authorList>
    </citation>
    <scope>NUCLEOTIDE SEQUENCE</scope>
    <source>
        <strain evidence="5">HUAS MG91</strain>
    </source>
</reference>
<dbReference type="EMBL" id="CP159534">
    <property type="protein sequence ID" value="XCJ74067.1"/>
    <property type="molecule type" value="Genomic_DNA"/>
</dbReference>
<proteinExistence type="predicted"/>
<dbReference type="InterPro" id="IPR018060">
    <property type="entry name" value="HTH_AraC"/>
</dbReference>
<dbReference type="SMART" id="SM00342">
    <property type="entry name" value="HTH_ARAC"/>
    <property type="match status" value="1"/>
</dbReference>
<dbReference type="PROSITE" id="PS01124">
    <property type="entry name" value="HTH_ARAC_FAMILY_2"/>
    <property type="match status" value="1"/>
</dbReference>
<sequence length="325" mass="35452">MVDVDVPSEEDPFRPVSVVARGENRVLTALHDLYGMGVGLQDLHSGSQLMIQRHERGAVAVDRVVSNSRFSFDAGPIDSLMVLHLRDGTYETTTGGVSARVRGWEPLIAFQPGSNAIGTVDHMDTRTVTIDMALVRSVSDTADDDRRRLRFTSLTAPTHGLRQAWLTTADYAARALATESAANPLFHDTVARALAGTALAVFPNTFELDDLHYTRARFAGAATVRRAQAFVEACAAEPLTPAVVAAHVQLSAAALEDGFRRHLSCSVTDFVGRTRLRRAHDELSALPAGASVAQVSARWGWTSRRRFLDDYRKVYGEVPRQRTGA</sequence>
<evidence type="ECO:0000259" key="4">
    <source>
        <dbReference type="PROSITE" id="PS01124"/>
    </source>
</evidence>
<dbReference type="AlphaFoldDB" id="A0AAU8J003"/>
<dbReference type="InterPro" id="IPR050204">
    <property type="entry name" value="AraC_XylS_family_regulators"/>
</dbReference>
<evidence type="ECO:0000256" key="2">
    <source>
        <dbReference type="ARBA" id="ARBA00023125"/>
    </source>
</evidence>
<evidence type="ECO:0000256" key="3">
    <source>
        <dbReference type="ARBA" id="ARBA00023163"/>
    </source>
</evidence>
<keyword evidence="1" id="KW-0805">Transcription regulation</keyword>
<dbReference type="GO" id="GO:0043565">
    <property type="term" value="F:sequence-specific DNA binding"/>
    <property type="evidence" value="ECO:0007669"/>
    <property type="project" value="InterPro"/>
</dbReference>
<accession>A0AAU8J003</accession>
<feature type="domain" description="HTH araC/xylS-type" evidence="4">
    <location>
        <begin position="225"/>
        <end position="325"/>
    </location>
</feature>
<dbReference type="PANTHER" id="PTHR46796">
    <property type="entry name" value="HTH-TYPE TRANSCRIPTIONAL ACTIVATOR RHAS-RELATED"/>
    <property type="match status" value="1"/>
</dbReference>
<keyword evidence="2" id="KW-0238">DNA-binding</keyword>
<dbReference type="Gene3D" id="1.10.10.60">
    <property type="entry name" value="Homeodomain-like"/>
    <property type="match status" value="1"/>
</dbReference>
<dbReference type="KEGG" id="stac:ABII15_30680"/>
<organism evidence="5">
    <name type="scientific">Streptomyces tabacisoli</name>
    <dbReference type="NCBI Taxonomy" id="3156398"/>
    <lineage>
        <taxon>Bacteria</taxon>
        <taxon>Bacillati</taxon>
        <taxon>Actinomycetota</taxon>
        <taxon>Actinomycetes</taxon>
        <taxon>Kitasatosporales</taxon>
        <taxon>Streptomycetaceae</taxon>
        <taxon>Streptomyces</taxon>
    </lineage>
</organism>
<keyword evidence="3" id="KW-0804">Transcription</keyword>
<name>A0AAU8J003_9ACTN</name>
<dbReference type="PANTHER" id="PTHR46796:SF12">
    <property type="entry name" value="HTH-TYPE DNA-BINDING TRANSCRIPTIONAL ACTIVATOR EUTR"/>
    <property type="match status" value="1"/>
</dbReference>